<feature type="compositionally biased region" description="Basic and acidic residues" evidence="1">
    <location>
        <begin position="380"/>
        <end position="411"/>
    </location>
</feature>
<dbReference type="InterPro" id="IPR003615">
    <property type="entry name" value="HNH_nuc"/>
</dbReference>
<dbReference type="Gene3D" id="1.10.30.50">
    <property type="match status" value="1"/>
</dbReference>
<evidence type="ECO:0000313" key="4">
    <source>
        <dbReference type="Proteomes" id="UP001373496"/>
    </source>
</evidence>
<organism evidence="3 4">
    <name type="scientific">Klenkia terrae</name>
    <dbReference type="NCBI Taxonomy" id="1052259"/>
    <lineage>
        <taxon>Bacteria</taxon>
        <taxon>Bacillati</taxon>
        <taxon>Actinomycetota</taxon>
        <taxon>Actinomycetes</taxon>
        <taxon>Geodermatophilales</taxon>
        <taxon>Geodermatophilaceae</taxon>
        <taxon>Klenkia</taxon>
    </lineage>
</organism>
<feature type="region of interest" description="Disordered" evidence="1">
    <location>
        <begin position="327"/>
        <end position="421"/>
    </location>
</feature>
<sequence length="702" mass="74312">MHQQEVGTRMGLSVGIAQVEVFASAAAHAAVLEAEQATRIAAGLAPAGATLRPTRLSELLVTPDTGRARVHAVLRDVADAQAQLHALQAAAIARLAELQPAQEPLPGSRRNDPADADRPDDWVADEVAVVLGIGVSSAVSLVDKQRVLVEQLPQVWEELADGVIDVRRCQVLVDDLAHRKQSFGGGLPDDLVDDIARRGLRWIGEGIGPTPLADRIGGALIAADPAEADRRAERRKKKQNVTTVGCGDGLAGFRADLLDAADAAQMQAVVDAMAATMRKAGDRRPIGQLRVDAHRQLVLRPWEALPDDVARARWQLAMRVELADLDGLGSLGSIPRSAAPTADGEGSQDGPPIGTAPEPGTDNHNGRPAPTGSTSSTPRRSGDGRDGQREHGGQDEHEHSEHERSEHEHSEQGAGSGVGEIGGLSVSPVAVAELLARFDALLASGARGRVQGGDVWFEILDATGRLRALTSPAEARAALRRGTGLGPPPRIADYEPNAAQTRFVKARDRHCRFPGCARPAEYVDLDHAIPYDHDEPSAGGPTCVTNLVCLCRRHHRLKTHAPGWVFAMDPDGTLHVTPPGGRTRTTRPAGIAQVDMSTPTHLDTLTDLLGPTPKRFRSPTSEQRAARRAAAADRARLAAEIEAELDAALARRNSETRRDETRPGDPDAAGGAGSSDDVATDAADHAGDRVQDGGSDDDPPPF</sequence>
<feature type="compositionally biased region" description="Low complexity" evidence="1">
    <location>
        <begin position="604"/>
        <end position="613"/>
    </location>
</feature>
<evidence type="ECO:0000256" key="1">
    <source>
        <dbReference type="SAM" id="MobiDB-lite"/>
    </source>
</evidence>
<dbReference type="Proteomes" id="UP001373496">
    <property type="component" value="Unassembled WGS sequence"/>
</dbReference>
<feature type="region of interest" description="Disordered" evidence="1">
    <location>
        <begin position="650"/>
        <end position="702"/>
    </location>
</feature>
<name>A0ABU8E6D7_9ACTN</name>
<feature type="compositionally biased region" description="Low complexity" evidence="1">
    <location>
        <begin position="366"/>
        <end position="379"/>
    </location>
</feature>
<feature type="compositionally biased region" description="Basic and acidic residues" evidence="1">
    <location>
        <begin position="652"/>
        <end position="665"/>
    </location>
</feature>
<keyword evidence="4" id="KW-1185">Reference proteome</keyword>
<dbReference type="SMART" id="SM00507">
    <property type="entry name" value="HNHc"/>
    <property type="match status" value="1"/>
</dbReference>
<comment type="caution">
    <text evidence="3">The sequence shown here is derived from an EMBL/GenBank/DDBJ whole genome shotgun (WGS) entry which is preliminary data.</text>
</comment>
<evidence type="ECO:0000259" key="2">
    <source>
        <dbReference type="SMART" id="SM00507"/>
    </source>
</evidence>
<gene>
    <name evidence="3" type="ORF">UXQ13_12125</name>
</gene>
<dbReference type="RefSeq" id="WP_336392369.1">
    <property type="nucleotide sequence ID" value="NZ_JBAPLV010000012.1"/>
</dbReference>
<evidence type="ECO:0000313" key="3">
    <source>
        <dbReference type="EMBL" id="MEI4279213.1"/>
    </source>
</evidence>
<feature type="domain" description="HNH nuclease" evidence="2">
    <location>
        <begin position="499"/>
        <end position="556"/>
    </location>
</feature>
<dbReference type="EMBL" id="JBAPLV010000012">
    <property type="protein sequence ID" value="MEI4279213.1"/>
    <property type="molecule type" value="Genomic_DNA"/>
</dbReference>
<feature type="compositionally biased region" description="Basic and acidic residues" evidence="1">
    <location>
        <begin position="682"/>
        <end position="691"/>
    </location>
</feature>
<protein>
    <recommendedName>
        <fullName evidence="2">HNH nuclease domain-containing protein</fullName>
    </recommendedName>
</protein>
<reference evidence="3 4" key="1">
    <citation type="submission" date="2024-03" db="EMBL/GenBank/DDBJ databases">
        <title>Draft genome sequence of Klenkia terrae.</title>
        <authorList>
            <person name="Duangmal K."/>
            <person name="Chantavorakit T."/>
        </authorList>
    </citation>
    <scope>NUCLEOTIDE SEQUENCE [LARGE SCALE GENOMIC DNA]</scope>
    <source>
        <strain evidence="3 4">JCM 17786</strain>
    </source>
</reference>
<feature type="compositionally biased region" description="Low complexity" evidence="1">
    <location>
        <begin position="666"/>
        <end position="681"/>
    </location>
</feature>
<dbReference type="CDD" id="cd00085">
    <property type="entry name" value="HNHc"/>
    <property type="match status" value="1"/>
</dbReference>
<feature type="region of interest" description="Disordered" evidence="1">
    <location>
        <begin position="604"/>
        <end position="631"/>
    </location>
</feature>
<proteinExistence type="predicted"/>
<accession>A0ABU8E6D7</accession>